<protein>
    <submittedName>
        <fullName evidence="5">Helix-turn-helix transcriptional regulator</fullName>
    </submittedName>
</protein>
<dbReference type="SUPFAM" id="SSF46689">
    <property type="entry name" value="Homeodomain-like"/>
    <property type="match status" value="1"/>
</dbReference>
<comment type="caution">
    <text evidence="5">The sequence shown here is derived from an EMBL/GenBank/DDBJ whole genome shotgun (WGS) entry which is preliminary data.</text>
</comment>
<keyword evidence="6" id="KW-1185">Reference proteome</keyword>
<dbReference type="InterPro" id="IPR018062">
    <property type="entry name" value="HTH_AraC-typ_CS"/>
</dbReference>
<dbReference type="PANTHER" id="PTHR47894:SF4">
    <property type="entry name" value="HTH-TYPE TRANSCRIPTIONAL REGULATOR GADX"/>
    <property type="match status" value="1"/>
</dbReference>
<name>A0A8J7MP76_9RHOB</name>
<evidence type="ECO:0000313" key="5">
    <source>
        <dbReference type="EMBL" id="MBL4927133.1"/>
    </source>
</evidence>
<dbReference type="AlphaFoldDB" id="A0A8J7MP76"/>
<dbReference type="GO" id="GO:0003700">
    <property type="term" value="F:DNA-binding transcription factor activity"/>
    <property type="evidence" value="ECO:0007669"/>
    <property type="project" value="InterPro"/>
</dbReference>
<dbReference type="PANTHER" id="PTHR47894">
    <property type="entry name" value="HTH-TYPE TRANSCRIPTIONAL REGULATOR GADX"/>
    <property type="match status" value="1"/>
</dbReference>
<dbReference type="PROSITE" id="PS00041">
    <property type="entry name" value="HTH_ARAC_FAMILY_1"/>
    <property type="match status" value="1"/>
</dbReference>
<reference evidence="5" key="1">
    <citation type="submission" date="2021-01" db="EMBL/GenBank/DDBJ databases">
        <title>Genome seq and assembly of Tabrizicola sp. KVB23.</title>
        <authorList>
            <person name="Chhetri G."/>
        </authorList>
    </citation>
    <scope>NUCLEOTIDE SEQUENCE</scope>
    <source>
        <strain evidence="5">KVB23</strain>
    </source>
</reference>
<keyword evidence="3" id="KW-0804">Transcription</keyword>
<gene>
    <name evidence="5" type="ORF">JI744_03350</name>
</gene>
<keyword evidence="2" id="KW-0238">DNA-binding</keyword>
<evidence type="ECO:0000256" key="1">
    <source>
        <dbReference type="ARBA" id="ARBA00023015"/>
    </source>
</evidence>
<dbReference type="GO" id="GO:0000976">
    <property type="term" value="F:transcription cis-regulatory region binding"/>
    <property type="evidence" value="ECO:0007669"/>
    <property type="project" value="TreeGrafter"/>
</dbReference>
<evidence type="ECO:0000256" key="2">
    <source>
        <dbReference type="ARBA" id="ARBA00023125"/>
    </source>
</evidence>
<dbReference type="EMBL" id="JAESVP010000002">
    <property type="protein sequence ID" value="MBL4927133.1"/>
    <property type="molecule type" value="Genomic_DNA"/>
</dbReference>
<feature type="domain" description="HTH araC/xylS-type" evidence="4">
    <location>
        <begin position="167"/>
        <end position="264"/>
    </location>
</feature>
<evidence type="ECO:0000256" key="3">
    <source>
        <dbReference type="ARBA" id="ARBA00023163"/>
    </source>
</evidence>
<dbReference type="PROSITE" id="PS01124">
    <property type="entry name" value="HTH_ARAC_FAMILY_2"/>
    <property type="match status" value="1"/>
</dbReference>
<dbReference type="InterPro" id="IPR020449">
    <property type="entry name" value="Tscrpt_reg_AraC-type_HTH"/>
</dbReference>
<proteinExistence type="predicted"/>
<dbReference type="Gene3D" id="1.10.10.60">
    <property type="entry name" value="Homeodomain-like"/>
    <property type="match status" value="1"/>
</dbReference>
<dbReference type="InterPro" id="IPR018060">
    <property type="entry name" value="HTH_AraC"/>
</dbReference>
<dbReference type="SMART" id="SM00342">
    <property type="entry name" value="HTH_ARAC"/>
    <property type="match status" value="1"/>
</dbReference>
<accession>A0A8J7MP76</accession>
<dbReference type="InterPro" id="IPR009057">
    <property type="entry name" value="Homeodomain-like_sf"/>
</dbReference>
<dbReference type="PRINTS" id="PR00032">
    <property type="entry name" value="HTHARAC"/>
</dbReference>
<dbReference type="GO" id="GO:0005829">
    <property type="term" value="C:cytosol"/>
    <property type="evidence" value="ECO:0007669"/>
    <property type="project" value="TreeGrafter"/>
</dbReference>
<evidence type="ECO:0000259" key="4">
    <source>
        <dbReference type="PROSITE" id="PS01124"/>
    </source>
</evidence>
<evidence type="ECO:0000313" key="6">
    <source>
        <dbReference type="Proteomes" id="UP000619033"/>
    </source>
</evidence>
<organism evidence="5 6">
    <name type="scientific">Fuscibacter oryzae</name>
    <dbReference type="NCBI Taxonomy" id="2803939"/>
    <lineage>
        <taxon>Bacteria</taxon>
        <taxon>Pseudomonadati</taxon>
        <taxon>Pseudomonadota</taxon>
        <taxon>Alphaproteobacteria</taxon>
        <taxon>Rhodobacterales</taxon>
        <taxon>Paracoccaceae</taxon>
        <taxon>Fuscibacter</taxon>
    </lineage>
</organism>
<dbReference type="RefSeq" id="WP_202658287.1">
    <property type="nucleotide sequence ID" value="NZ_JAESVP010000002.1"/>
</dbReference>
<dbReference type="Pfam" id="PF12833">
    <property type="entry name" value="HTH_18"/>
    <property type="match status" value="1"/>
</dbReference>
<keyword evidence="1" id="KW-0805">Transcription regulation</keyword>
<sequence length="287" mass="30284">MRDDSALTNPLPGVVLRQARRARMHGIVPTMPSLIQVRRGSKEVIATQLALTITEGQFVLLPDALPMTICNIPDAGGQYEAMVLPLPRAAAERALARLPAVQRPTARAPQPVVLPAEGEALFAAFFAPSPFAALPADVLVLKLEEMALWLALSGGVLAAEGLPRLADRLRGLIAADPAADWVAANVARLLGASEATLRRKLAAEGESFGAILRDVRLTHALGLLQTTPFPIARVAAEAGYASPQQFATRFRARFGLSPHEIRTPEVAIDRIGAKIARTGAAGEGGSA</sequence>
<dbReference type="Proteomes" id="UP000619033">
    <property type="component" value="Unassembled WGS sequence"/>
</dbReference>